<keyword evidence="9" id="KW-0460">Magnesium</keyword>
<dbReference type="InterPro" id="IPR050219">
    <property type="entry name" value="DnaG_primase"/>
</dbReference>
<dbReference type="OrthoDB" id="9803773at2"/>
<dbReference type="GO" id="GO:0003678">
    <property type="term" value="F:DNA helicase activity"/>
    <property type="evidence" value="ECO:0007669"/>
    <property type="project" value="InterPro"/>
</dbReference>
<dbReference type="InterPro" id="IPR013264">
    <property type="entry name" value="DNAG_N"/>
</dbReference>
<feature type="zinc finger region" description="CHC2-type" evidence="12 14">
    <location>
        <begin position="39"/>
        <end position="63"/>
    </location>
</feature>
<dbReference type="PIRSF" id="PIRSF002811">
    <property type="entry name" value="DnaG"/>
    <property type="match status" value="1"/>
</dbReference>
<keyword evidence="5 12" id="KW-0235">DNA replication</keyword>
<dbReference type="InterPro" id="IPR036185">
    <property type="entry name" value="DNA_heli_DnaB-like_N_sf"/>
</dbReference>
<dbReference type="EC" id="2.7.7.101" evidence="12"/>
<comment type="similarity">
    <text evidence="12 13">Belongs to the DnaG primase family.</text>
</comment>
<reference evidence="17 18" key="1">
    <citation type="journal article" date="2004" name="Nucleic Acids Res.">
        <title>Genome sequence of Symbiobacterium thermophilum, an uncultivable bacterium that depends on microbial commensalism.</title>
        <authorList>
            <person name="Ueda K."/>
            <person name="Yamashita A."/>
            <person name="Ishikawa J."/>
            <person name="Shimada M."/>
            <person name="Watsuji T."/>
            <person name="Morimura K."/>
            <person name="Ikeda H."/>
            <person name="Hattori M."/>
            <person name="Beppu T."/>
        </authorList>
    </citation>
    <scope>NUCLEOTIDE SEQUENCE [LARGE SCALE GENOMIC DNA]</scope>
    <source>
        <strain evidence="18">T / IAM 14863</strain>
    </source>
</reference>
<name>Q67RX1_SYMTH</name>
<accession>Q67RX1</accession>
<dbReference type="STRING" id="292459.STH587"/>
<dbReference type="GO" id="GO:0005524">
    <property type="term" value="F:ATP binding"/>
    <property type="evidence" value="ECO:0007669"/>
    <property type="project" value="InterPro"/>
</dbReference>
<dbReference type="InterPro" id="IPR036977">
    <property type="entry name" value="DNA_primase_Znf_CHC2"/>
</dbReference>
<dbReference type="CDD" id="cd03364">
    <property type="entry name" value="TOPRIM_DnaG_primases"/>
    <property type="match status" value="1"/>
</dbReference>
<dbReference type="InterPro" id="IPR019475">
    <property type="entry name" value="DNA_primase_DnaB-bd"/>
</dbReference>
<dbReference type="InterPro" id="IPR002694">
    <property type="entry name" value="Znf_CHC2"/>
</dbReference>
<dbReference type="Gene3D" id="3.40.1360.10">
    <property type="match status" value="1"/>
</dbReference>
<dbReference type="Pfam" id="PF08275">
    <property type="entry name" value="DNAG_N"/>
    <property type="match status" value="1"/>
</dbReference>
<dbReference type="GO" id="GO:0008270">
    <property type="term" value="F:zinc ion binding"/>
    <property type="evidence" value="ECO:0007669"/>
    <property type="project" value="UniProtKB-UniRule"/>
</dbReference>
<dbReference type="SUPFAM" id="SSF48024">
    <property type="entry name" value="N-terminal domain of DnaB helicase"/>
    <property type="match status" value="1"/>
</dbReference>
<dbReference type="EMBL" id="AP006840">
    <property type="protein sequence ID" value="BAD39572.1"/>
    <property type="molecule type" value="Genomic_DNA"/>
</dbReference>
<dbReference type="SUPFAM" id="SSF57783">
    <property type="entry name" value="Zinc beta-ribbon"/>
    <property type="match status" value="1"/>
</dbReference>
<evidence type="ECO:0000256" key="14">
    <source>
        <dbReference type="PIRSR" id="PIRSR002811-1"/>
    </source>
</evidence>
<proteinExistence type="inferred from homology"/>
<dbReference type="HAMAP" id="MF_00974">
    <property type="entry name" value="DNA_primase_DnaG"/>
    <property type="match status" value="1"/>
</dbReference>
<dbReference type="AlphaFoldDB" id="Q67RX1"/>
<comment type="cofactor">
    <cofactor evidence="12 13 14">
        <name>Zn(2+)</name>
        <dbReference type="ChEBI" id="CHEBI:29105"/>
    </cofactor>
    <text evidence="12 13 14">Binds 1 zinc ion per monomer.</text>
</comment>
<dbReference type="Gene3D" id="1.10.860.10">
    <property type="entry name" value="DNAb Helicase, Chain A"/>
    <property type="match status" value="1"/>
</dbReference>
<dbReference type="GO" id="GO:0003677">
    <property type="term" value="F:DNA binding"/>
    <property type="evidence" value="ECO:0007669"/>
    <property type="project" value="UniProtKB-KW"/>
</dbReference>
<keyword evidence="4 12" id="KW-0548">Nucleotidyltransferase</keyword>
<dbReference type="Pfam" id="PF13155">
    <property type="entry name" value="Toprim_2"/>
    <property type="match status" value="1"/>
</dbReference>
<evidence type="ECO:0000256" key="12">
    <source>
        <dbReference type="HAMAP-Rule" id="MF_00974"/>
    </source>
</evidence>
<dbReference type="eggNOG" id="COG0358">
    <property type="taxonomic scope" value="Bacteria"/>
</dbReference>
<dbReference type="PANTHER" id="PTHR30313:SF2">
    <property type="entry name" value="DNA PRIMASE"/>
    <property type="match status" value="1"/>
</dbReference>
<keyword evidence="10 12" id="KW-0238">DNA-binding</keyword>
<sequence>MARFDQAFKDEVRARNDIVEVISAYVKLERRGNRYVGLCPFHSEKTPSFHVVPDGQFYYCFGCKASGDVFTFLMEREHLTFYEALVQLAQRARIPLPQEERTPEEERAYRERRDMYAALDLAARFYHHQLFTPAGKPGLDYLLGRGLTEETIRRFRLGWAPGRGALFRALRDRFPPQILQKAGLIVPRRDGPGFMDVFFERVMFPIADLSGRVIGFGGRILGGEGAKYKNTAETPLFVKRHVLFGLDQAKEAMRARNQAILVEGYMDVLMPHQAGIQNVVAPLGTALTDEQVRIIRQQAQQVIVAFDMDTAGQLATLRGLQKLYDSGCDVRVLQLPDGKDPDEFIRTHGAPAFVERIEQALPLIEFRLSLALPATRRPTPEEMAKAVESVAQVLADVRNEVVREAYVDQVADRLAGDNPLAKPDLKLAIDRQMNRLLRRGFQHNLPDSRNNRRGPGAPASPGPTRPRPDQAPVTQAEGARRAERVLLYLLLEHPGLLRTVEAELGEEPFSDPHHRQIYRAGRALLAEADPLAGGGVIARLFDRLSDPEARQVLTEMAVTPMLTSDPEKEAADCIEKIRKHRDSRRLEDLENQIKAAAAASRRVDPAIWNEYMALVRKLKSTRS</sequence>
<dbReference type="FunFam" id="3.40.1360.10:FF:000002">
    <property type="entry name" value="DNA primase"/>
    <property type="match status" value="1"/>
</dbReference>
<dbReference type="InterPro" id="IPR016136">
    <property type="entry name" value="DNA_helicase_N/primase_C"/>
</dbReference>
<dbReference type="InterPro" id="IPR006295">
    <property type="entry name" value="DNA_primase_DnaG"/>
</dbReference>
<keyword evidence="1 12" id="KW-0240">DNA-directed RNA polymerase</keyword>
<dbReference type="HOGENOM" id="CLU_013501_3_1_9"/>
<evidence type="ECO:0000256" key="9">
    <source>
        <dbReference type="ARBA" id="ARBA00022842"/>
    </source>
</evidence>
<dbReference type="KEGG" id="sth:STH587"/>
<dbReference type="InterPro" id="IPR030846">
    <property type="entry name" value="DnaG_bac"/>
</dbReference>
<dbReference type="Pfam" id="PF01807">
    <property type="entry name" value="Zn_ribbon_DnaG"/>
    <property type="match status" value="1"/>
</dbReference>
<dbReference type="Proteomes" id="UP000000417">
    <property type="component" value="Chromosome"/>
</dbReference>
<dbReference type="GO" id="GO:0003899">
    <property type="term" value="F:DNA-directed RNA polymerase activity"/>
    <property type="evidence" value="ECO:0007669"/>
    <property type="project" value="UniProtKB-UniRule"/>
</dbReference>
<dbReference type="SMART" id="SM00766">
    <property type="entry name" value="DnaG_DnaB_bind"/>
    <property type="match status" value="1"/>
</dbReference>
<evidence type="ECO:0000256" key="7">
    <source>
        <dbReference type="ARBA" id="ARBA00022771"/>
    </source>
</evidence>
<evidence type="ECO:0000256" key="15">
    <source>
        <dbReference type="SAM" id="MobiDB-lite"/>
    </source>
</evidence>
<comment type="function">
    <text evidence="12 13">RNA polymerase that catalyzes the synthesis of short RNA molecules used as primers for DNA polymerase during DNA replication.</text>
</comment>
<evidence type="ECO:0000256" key="2">
    <source>
        <dbReference type="ARBA" id="ARBA00022515"/>
    </source>
</evidence>
<evidence type="ECO:0000313" key="18">
    <source>
        <dbReference type="Proteomes" id="UP000000417"/>
    </source>
</evidence>
<dbReference type="SMART" id="SM00493">
    <property type="entry name" value="TOPRIM"/>
    <property type="match status" value="1"/>
</dbReference>
<evidence type="ECO:0000256" key="4">
    <source>
        <dbReference type="ARBA" id="ARBA00022695"/>
    </source>
</evidence>
<keyword evidence="2 12" id="KW-0639">Primosome</keyword>
<comment type="domain">
    <text evidence="12">Contains an N-terminal zinc-binding domain, a central core domain that contains the primase activity, and a C-terminal DnaB-binding domain.</text>
</comment>
<dbReference type="InterPro" id="IPR037068">
    <property type="entry name" value="DNA_primase_core_N_sf"/>
</dbReference>
<dbReference type="InterPro" id="IPR006171">
    <property type="entry name" value="TOPRIM_dom"/>
</dbReference>
<dbReference type="SMART" id="SM00400">
    <property type="entry name" value="ZnF_CHCC"/>
    <property type="match status" value="1"/>
</dbReference>
<comment type="subunit">
    <text evidence="12">Monomer. Interacts with DnaB.</text>
</comment>
<dbReference type="NCBIfam" id="TIGR01391">
    <property type="entry name" value="dnaG"/>
    <property type="match status" value="1"/>
</dbReference>
<evidence type="ECO:0000256" key="8">
    <source>
        <dbReference type="ARBA" id="ARBA00022833"/>
    </source>
</evidence>
<evidence type="ECO:0000259" key="16">
    <source>
        <dbReference type="PROSITE" id="PS50880"/>
    </source>
</evidence>
<dbReference type="GO" id="GO:0006269">
    <property type="term" value="P:DNA replication, synthesis of primer"/>
    <property type="evidence" value="ECO:0007669"/>
    <property type="project" value="UniProtKB-UniRule"/>
</dbReference>
<keyword evidence="18" id="KW-1185">Reference proteome</keyword>
<evidence type="ECO:0000313" key="17">
    <source>
        <dbReference type="EMBL" id="BAD39572.1"/>
    </source>
</evidence>
<evidence type="ECO:0000256" key="13">
    <source>
        <dbReference type="PIRNR" id="PIRNR002811"/>
    </source>
</evidence>
<evidence type="ECO:0000256" key="1">
    <source>
        <dbReference type="ARBA" id="ARBA00022478"/>
    </source>
</evidence>
<keyword evidence="7 12" id="KW-0863">Zinc-finger</keyword>
<keyword evidence="3 12" id="KW-0808">Transferase</keyword>
<evidence type="ECO:0000256" key="5">
    <source>
        <dbReference type="ARBA" id="ARBA00022705"/>
    </source>
</evidence>
<keyword evidence="8 12" id="KW-0862">Zinc</keyword>
<dbReference type="PROSITE" id="PS50880">
    <property type="entry name" value="TOPRIM"/>
    <property type="match status" value="1"/>
</dbReference>
<protein>
    <recommendedName>
        <fullName evidence="12 13">DNA primase</fullName>
        <ecNumber evidence="12">2.7.7.101</ecNumber>
    </recommendedName>
</protein>
<evidence type="ECO:0000256" key="3">
    <source>
        <dbReference type="ARBA" id="ARBA00022679"/>
    </source>
</evidence>
<dbReference type="FunFam" id="3.90.580.10:FF:000001">
    <property type="entry name" value="DNA primase"/>
    <property type="match status" value="1"/>
</dbReference>
<dbReference type="Gene3D" id="3.90.980.10">
    <property type="entry name" value="DNA primase, catalytic core, N-terminal domain"/>
    <property type="match status" value="1"/>
</dbReference>
<dbReference type="Gene3D" id="3.90.580.10">
    <property type="entry name" value="Zinc finger, CHC2-type domain"/>
    <property type="match status" value="1"/>
</dbReference>
<dbReference type="PANTHER" id="PTHR30313">
    <property type="entry name" value="DNA PRIMASE"/>
    <property type="match status" value="1"/>
</dbReference>
<comment type="catalytic activity">
    <reaction evidence="12">
        <text>ssDNA + n NTP = ssDNA/pppN(pN)n-1 hybrid + (n-1) diphosphate.</text>
        <dbReference type="EC" id="2.7.7.101"/>
    </reaction>
</comment>
<dbReference type="Pfam" id="PF10410">
    <property type="entry name" value="DnaB_bind"/>
    <property type="match status" value="1"/>
</dbReference>
<dbReference type="eggNOG" id="COG0305">
    <property type="taxonomic scope" value="Bacteria"/>
</dbReference>
<dbReference type="RefSeq" id="WP_011194721.1">
    <property type="nucleotide sequence ID" value="NC_006177.1"/>
</dbReference>
<dbReference type="Pfam" id="PF08278">
    <property type="entry name" value="DnaG_DnaB_bind"/>
    <property type="match status" value="1"/>
</dbReference>
<feature type="region of interest" description="Disordered" evidence="15">
    <location>
        <begin position="442"/>
        <end position="477"/>
    </location>
</feature>
<dbReference type="InterPro" id="IPR013173">
    <property type="entry name" value="DNA_primase_DnaG_DnaB-bd_dom"/>
</dbReference>
<evidence type="ECO:0000256" key="6">
    <source>
        <dbReference type="ARBA" id="ARBA00022723"/>
    </source>
</evidence>
<dbReference type="InterPro" id="IPR034151">
    <property type="entry name" value="TOPRIM_DnaG_bac"/>
</dbReference>
<keyword evidence="11 12" id="KW-0804">Transcription</keyword>
<gene>
    <name evidence="12" type="primary">dnaG</name>
    <name evidence="17" type="ordered locus">STH587</name>
</gene>
<dbReference type="SUPFAM" id="SSF56731">
    <property type="entry name" value="DNA primase core"/>
    <property type="match status" value="1"/>
</dbReference>
<keyword evidence="6 12" id="KW-0479">Metal-binding</keyword>
<feature type="domain" description="Toprim" evidence="16">
    <location>
        <begin position="257"/>
        <end position="338"/>
    </location>
</feature>
<evidence type="ECO:0000256" key="10">
    <source>
        <dbReference type="ARBA" id="ARBA00023125"/>
    </source>
</evidence>
<organism evidence="17 18">
    <name type="scientific">Symbiobacterium thermophilum (strain DSM 24528 / JCM 14929 / IAM 14863 / T)</name>
    <dbReference type="NCBI Taxonomy" id="292459"/>
    <lineage>
        <taxon>Bacteria</taxon>
        <taxon>Bacillati</taxon>
        <taxon>Bacillota</taxon>
        <taxon>Clostridia</taxon>
        <taxon>Eubacteriales</taxon>
        <taxon>Symbiobacteriaceae</taxon>
        <taxon>Symbiobacterium</taxon>
    </lineage>
</organism>
<dbReference type="GO" id="GO:0005737">
    <property type="term" value="C:cytoplasm"/>
    <property type="evidence" value="ECO:0007669"/>
    <property type="project" value="TreeGrafter"/>
</dbReference>
<dbReference type="GO" id="GO:1990077">
    <property type="term" value="C:primosome complex"/>
    <property type="evidence" value="ECO:0007669"/>
    <property type="project" value="UniProtKB-KW"/>
</dbReference>
<evidence type="ECO:0000256" key="11">
    <source>
        <dbReference type="ARBA" id="ARBA00023163"/>
    </source>
</evidence>
<dbReference type="GO" id="GO:0000428">
    <property type="term" value="C:DNA-directed RNA polymerase complex"/>
    <property type="evidence" value="ECO:0007669"/>
    <property type="project" value="UniProtKB-KW"/>
</dbReference>